<evidence type="ECO:0000313" key="2">
    <source>
        <dbReference type="Proteomes" id="UP000306918"/>
    </source>
</evidence>
<dbReference type="RefSeq" id="WP_136580373.1">
    <property type="nucleotide sequence ID" value="NZ_STFF01000011.1"/>
</dbReference>
<accession>A0A4S8HDV1</accession>
<name>A0A4S8HDV1_9BACT</name>
<evidence type="ECO:0000313" key="1">
    <source>
        <dbReference type="EMBL" id="THU32531.1"/>
    </source>
</evidence>
<dbReference type="AlphaFoldDB" id="A0A4S8HDV1"/>
<keyword evidence="2" id="KW-1185">Reference proteome</keyword>
<dbReference type="EMBL" id="STFF01000011">
    <property type="protein sequence ID" value="THU32531.1"/>
    <property type="molecule type" value="Genomic_DNA"/>
</dbReference>
<protein>
    <submittedName>
        <fullName evidence="1">Uncharacterized protein</fullName>
    </submittedName>
</protein>
<comment type="caution">
    <text evidence="1">The sequence shown here is derived from an EMBL/GenBank/DDBJ whole genome shotgun (WGS) entry which is preliminary data.</text>
</comment>
<reference evidence="1 2" key="1">
    <citation type="submission" date="2019-04" db="EMBL/GenBank/DDBJ databases">
        <title>Niastella caeni sp. nov., isolated from activated sludge.</title>
        <authorList>
            <person name="Sheng M."/>
        </authorList>
    </citation>
    <scope>NUCLEOTIDE SEQUENCE [LARGE SCALE GENOMIC DNA]</scope>
    <source>
        <strain evidence="1 2">HX-2-15</strain>
    </source>
</reference>
<organism evidence="1 2">
    <name type="scientific">Niastella caeni</name>
    <dbReference type="NCBI Taxonomy" id="2569763"/>
    <lineage>
        <taxon>Bacteria</taxon>
        <taxon>Pseudomonadati</taxon>
        <taxon>Bacteroidota</taxon>
        <taxon>Chitinophagia</taxon>
        <taxon>Chitinophagales</taxon>
        <taxon>Chitinophagaceae</taxon>
        <taxon>Niastella</taxon>
    </lineage>
</organism>
<dbReference type="Proteomes" id="UP000306918">
    <property type="component" value="Unassembled WGS sequence"/>
</dbReference>
<proteinExistence type="predicted"/>
<gene>
    <name evidence="1" type="ORF">FAM09_27460</name>
</gene>
<sequence length="293" mass="33491">MNSERIKNRIGIAAYELGKSPVVHFADQLAMANELAEGVQSPNDFEILHHHLYNHSHPHMRRLGSLALLNLPYSLYQQAAKWAEKDLQDEFKWVQYDAVRFFYVNATLDEQIVQRIGEMQTQDSDLLKAIQQVQNASREIKNSYQATLTARSHFNLQFSIPENWVVKESNETTVVYSSPDFESLQLSKNKCLSTLKVQFIPGLTPEEIKEMIELNMELMEDTNEVLAGYETGKKDRRILFTRKPAANFPDFIIREFIDCGSALAVVSVLSPLAHIEFALSRNTSTLNSFTFCP</sequence>
<dbReference type="OrthoDB" id="9864328at2"/>